<feature type="chain" id="PRO_5046219272" evidence="4">
    <location>
        <begin position="24"/>
        <end position="238"/>
    </location>
</feature>
<dbReference type="InterPro" id="IPR000618">
    <property type="entry name" value="Insect_cuticle"/>
</dbReference>
<evidence type="ECO:0000256" key="3">
    <source>
        <dbReference type="SAM" id="MobiDB-lite"/>
    </source>
</evidence>
<dbReference type="GO" id="GO:0031012">
    <property type="term" value="C:extracellular matrix"/>
    <property type="evidence" value="ECO:0007669"/>
    <property type="project" value="TreeGrafter"/>
</dbReference>
<evidence type="ECO:0000256" key="2">
    <source>
        <dbReference type="PROSITE-ProRule" id="PRU00497"/>
    </source>
</evidence>
<dbReference type="OrthoDB" id="6365837at2759"/>
<proteinExistence type="predicted"/>
<dbReference type="Pfam" id="PF00379">
    <property type="entry name" value="Chitin_bind_4"/>
    <property type="match status" value="1"/>
</dbReference>
<dbReference type="GeneID" id="107221212"/>
<evidence type="ECO:0000313" key="6">
    <source>
        <dbReference type="RefSeq" id="XP_015515613.2"/>
    </source>
</evidence>
<evidence type="ECO:0000256" key="4">
    <source>
        <dbReference type="SAM" id="SignalP"/>
    </source>
</evidence>
<dbReference type="GO" id="GO:0005615">
    <property type="term" value="C:extracellular space"/>
    <property type="evidence" value="ECO:0007669"/>
    <property type="project" value="TreeGrafter"/>
</dbReference>
<dbReference type="PROSITE" id="PS51155">
    <property type="entry name" value="CHIT_BIND_RR_2"/>
    <property type="match status" value="1"/>
</dbReference>
<dbReference type="PANTHER" id="PTHR12236:SF79">
    <property type="entry name" value="CUTICULAR PROTEIN 50CB-RELATED"/>
    <property type="match status" value="1"/>
</dbReference>
<dbReference type="InterPro" id="IPR051217">
    <property type="entry name" value="Insect_Cuticle_Struc_Prot"/>
</dbReference>
<gene>
    <name evidence="6" type="primary">LOC107221212</name>
</gene>
<feature type="region of interest" description="Disordered" evidence="3">
    <location>
        <begin position="37"/>
        <end position="119"/>
    </location>
</feature>
<name>A0A6J0BP55_NEOLC</name>
<evidence type="ECO:0000256" key="1">
    <source>
        <dbReference type="ARBA" id="ARBA00022460"/>
    </source>
</evidence>
<dbReference type="KEGG" id="nlo:107221212"/>
<dbReference type="GO" id="GO:0042302">
    <property type="term" value="F:structural constituent of cuticle"/>
    <property type="evidence" value="ECO:0007669"/>
    <property type="project" value="UniProtKB-UniRule"/>
</dbReference>
<feature type="compositionally biased region" description="Gly residues" evidence="3">
    <location>
        <begin position="37"/>
        <end position="56"/>
    </location>
</feature>
<reference evidence="6" key="1">
    <citation type="submission" date="2025-08" db="UniProtKB">
        <authorList>
            <consortium name="RefSeq"/>
        </authorList>
    </citation>
    <scope>IDENTIFICATION</scope>
    <source>
        <tissue evidence="6">Thorax and Abdomen</tissue>
    </source>
</reference>
<dbReference type="PROSITE" id="PS51257">
    <property type="entry name" value="PROKAR_LIPOPROTEIN"/>
    <property type="match status" value="1"/>
</dbReference>
<accession>A0A6J0BP55</accession>
<sequence length="238" mass="23732">MMKRLQNTGFLMVLACLGGTVSAGLLPGGGGGYQYNRPGGPGGSGTNGLFGGGGQRPSGSYGAPGFPGGFGSPGTGFGGGPSITGSGFGGQPSGFQGPSNIGGGYNYNNDNGRPKPYSFQYEVRDPPTGNDFGQQENSDGNTVRGEYRVLLPDSRTQIVRYTADDASGYNADVQYEGQAQFPQFGVAGYAGGPNYQGGFGAGGGGHRGGGFGGGNGSGFGNGGTPNNQYLPPGADYGK</sequence>
<keyword evidence="5" id="KW-1185">Reference proteome</keyword>
<protein>
    <submittedName>
        <fullName evidence="6">Acanthoscurrin-1 isoform X1</fullName>
    </submittedName>
</protein>
<dbReference type="RefSeq" id="XP_015515613.2">
    <property type="nucleotide sequence ID" value="XM_015660127.2"/>
</dbReference>
<feature type="compositionally biased region" description="Gly residues" evidence="3">
    <location>
        <begin position="65"/>
        <end position="92"/>
    </location>
</feature>
<feature type="signal peptide" evidence="4">
    <location>
        <begin position="1"/>
        <end position="23"/>
    </location>
</feature>
<dbReference type="AlphaFoldDB" id="A0A6J0BP55"/>
<keyword evidence="1 2" id="KW-0193">Cuticle</keyword>
<dbReference type="InParanoid" id="A0A6J0BP55"/>
<organism evidence="6">
    <name type="scientific">Neodiprion lecontei</name>
    <name type="common">Redheaded pine sawfly</name>
    <dbReference type="NCBI Taxonomy" id="441921"/>
    <lineage>
        <taxon>Eukaryota</taxon>
        <taxon>Metazoa</taxon>
        <taxon>Ecdysozoa</taxon>
        <taxon>Arthropoda</taxon>
        <taxon>Hexapoda</taxon>
        <taxon>Insecta</taxon>
        <taxon>Pterygota</taxon>
        <taxon>Neoptera</taxon>
        <taxon>Endopterygota</taxon>
        <taxon>Hymenoptera</taxon>
        <taxon>Tenthredinoidea</taxon>
        <taxon>Diprionidae</taxon>
        <taxon>Diprioninae</taxon>
        <taxon>Neodiprion</taxon>
    </lineage>
</organism>
<feature type="region of interest" description="Disordered" evidence="3">
    <location>
        <begin position="215"/>
        <end position="238"/>
    </location>
</feature>
<evidence type="ECO:0000313" key="5">
    <source>
        <dbReference type="Proteomes" id="UP000829291"/>
    </source>
</evidence>
<keyword evidence="4" id="KW-0732">Signal</keyword>
<dbReference type="Proteomes" id="UP000829291">
    <property type="component" value="Chromosome 7"/>
</dbReference>
<dbReference type="PANTHER" id="PTHR12236">
    <property type="entry name" value="STRUCTURAL CONTITUENT OF CUTICLE"/>
    <property type="match status" value="1"/>
</dbReference>